<keyword evidence="4 6" id="KW-0067">ATP-binding</keyword>
<dbReference type="InterPro" id="IPR012795">
    <property type="entry name" value="tRNA_Ile_lys_synt_N"/>
</dbReference>
<comment type="function">
    <text evidence="6">Ligates lysine onto the cytidine present at position 34 of the AUA codon-specific tRNA(Ile) that contains the anticodon CAU, in an ATP-dependent manner. Cytidine is converted to lysidine, thus changing the amino acid specificity of the tRNA from methionine to isoleucine.</text>
</comment>
<proteinExistence type="inferred from homology"/>
<dbReference type="SMR" id="A0AAW9TU35"/>
<name>A0AAW9TU35_RHIML</name>
<dbReference type="GO" id="GO:0006400">
    <property type="term" value="P:tRNA modification"/>
    <property type="evidence" value="ECO:0007669"/>
    <property type="project" value="UniProtKB-UniRule"/>
</dbReference>
<dbReference type="HAMAP" id="MF_01161">
    <property type="entry name" value="tRNA_Ile_lys_synt"/>
    <property type="match status" value="1"/>
</dbReference>
<keyword evidence="1 6" id="KW-0436">Ligase</keyword>
<reference evidence="8 9" key="1">
    <citation type="journal article" date="2013" name="Genome Biol.">
        <title>Comparative genomics of the core and accessory genomes of 48 Sinorhizobium strains comprising five genospecies.</title>
        <authorList>
            <person name="Sugawara M."/>
            <person name="Epstein B."/>
            <person name="Badgley B.D."/>
            <person name="Unno T."/>
            <person name="Xu L."/>
            <person name="Reese J."/>
            <person name="Gyaneshwar P."/>
            <person name="Denny R."/>
            <person name="Mudge J."/>
            <person name="Bharti A.K."/>
            <person name="Farmer A.D."/>
            <person name="May G.D."/>
            <person name="Woodward J.E."/>
            <person name="Medigue C."/>
            <person name="Vallenet D."/>
            <person name="Lajus A."/>
            <person name="Rouy Z."/>
            <person name="Martinez-Vaz B."/>
            <person name="Tiffin P."/>
            <person name="Young N.D."/>
            <person name="Sadowsky M.J."/>
        </authorList>
    </citation>
    <scope>NUCLEOTIDE SEQUENCE [LARGE SCALE GENOMIC DNA]</scope>
    <source>
        <strain evidence="8 9">N6B1</strain>
    </source>
</reference>
<dbReference type="Proteomes" id="UP000429484">
    <property type="component" value="Unassembled WGS sequence"/>
</dbReference>
<comment type="catalytic activity">
    <reaction evidence="5 6">
        <text>cytidine(34) in tRNA(Ile2) + L-lysine + ATP = lysidine(34) in tRNA(Ile2) + AMP + diphosphate + H(+)</text>
        <dbReference type="Rhea" id="RHEA:43744"/>
        <dbReference type="Rhea" id="RHEA-COMP:10625"/>
        <dbReference type="Rhea" id="RHEA-COMP:10670"/>
        <dbReference type="ChEBI" id="CHEBI:15378"/>
        <dbReference type="ChEBI" id="CHEBI:30616"/>
        <dbReference type="ChEBI" id="CHEBI:32551"/>
        <dbReference type="ChEBI" id="CHEBI:33019"/>
        <dbReference type="ChEBI" id="CHEBI:82748"/>
        <dbReference type="ChEBI" id="CHEBI:83665"/>
        <dbReference type="ChEBI" id="CHEBI:456215"/>
        <dbReference type="EC" id="6.3.4.19"/>
    </reaction>
</comment>
<keyword evidence="2 6" id="KW-0819">tRNA processing</keyword>
<dbReference type="GO" id="GO:0005737">
    <property type="term" value="C:cytoplasm"/>
    <property type="evidence" value="ECO:0007669"/>
    <property type="project" value="UniProtKB-SubCell"/>
</dbReference>
<dbReference type="InterPro" id="IPR012094">
    <property type="entry name" value="tRNA_Ile_lys_synt"/>
</dbReference>
<dbReference type="KEGG" id="smer:DU99_15155"/>
<dbReference type="PANTHER" id="PTHR43033">
    <property type="entry name" value="TRNA(ILE)-LYSIDINE SYNTHASE-RELATED"/>
    <property type="match status" value="1"/>
</dbReference>
<dbReference type="RefSeq" id="WP_010970161.1">
    <property type="nucleotide sequence ID" value="NZ_BJNJ01000065.1"/>
</dbReference>
<evidence type="ECO:0000256" key="3">
    <source>
        <dbReference type="ARBA" id="ARBA00022741"/>
    </source>
</evidence>
<gene>
    <name evidence="6 8" type="primary">tilS</name>
    <name evidence="8" type="ORF">GHK53_23590</name>
</gene>
<evidence type="ECO:0000256" key="1">
    <source>
        <dbReference type="ARBA" id="ARBA00022598"/>
    </source>
</evidence>
<evidence type="ECO:0000259" key="7">
    <source>
        <dbReference type="Pfam" id="PF01171"/>
    </source>
</evidence>
<evidence type="ECO:0000256" key="4">
    <source>
        <dbReference type="ARBA" id="ARBA00022840"/>
    </source>
</evidence>
<keyword evidence="6" id="KW-0963">Cytoplasm</keyword>
<evidence type="ECO:0000313" key="9">
    <source>
        <dbReference type="Proteomes" id="UP000429484"/>
    </source>
</evidence>
<dbReference type="InterPro" id="IPR014729">
    <property type="entry name" value="Rossmann-like_a/b/a_fold"/>
</dbReference>
<keyword evidence="3 6" id="KW-0547">Nucleotide-binding</keyword>
<feature type="binding site" evidence="6">
    <location>
        <begin position="27"/>
        <end position="32"/>
    </location>
    <ligand>
        <name>ATP</name>
        <dbReference type="ChEBI" id="CHEBI:30616"/>
    </ligand>
</feature>
<sequence length="453" mass="48266">MPHAVLDTARNFLRSFITPRRILVAVSGGSDSMGLLVALHSAIAADERRGFSLAACTVDHALRPQSACEAEDVAAFCAALGIAHRICRWEGAKPSTGIQAAARNKRYELLAEAADALGADCIAIGHTRDDQQETVAMRIARGKGDGAGDGQGEGHGGAGMAASMLYGRRIWVLRPFLGLARAEIRSFLQARGVSWIDDPSNANPAFERVRVRARIATSGGMPTPLGNGRQRAASSARAAALIEKRIRVHEALVAEVSARHAGEIDDPDWRRALLTVASVLGGREHMPAFATVQRLSQFLRSGEPGRMTAGRVVFDRRASGLYLYREARNLPVLAVGPGRQGAWDGRFTVKSRGPAVTVAADASGRLWTKRLIDAGLPAGIAKRGSTVAPEIASTDGAGLAFGEAPAQVEYHIGLYDTFLPGFDRIMADAVAVSFGRDRYPAPPVHDVLIEMET</sequence>
<evidence type="ECO:0000313" key="8">
    <source>
        <dbReference type="EMBL" id="MQW35665.1"/>
    </source>
</evidence>
<dbReference type="PANTHER" id="PTHR43033:SF1">
    <property type="entry name" value="TRNA(ILE)-LYSIDINE SYNTHASE-RELATED"/>
    <property type="match status" value="1"/>
</dbReference>
<protein>
    <recommendedName>
        <fullName evidence="6">tRNA(Ile)-lysidine synthase</fullName>
        <ecNumber evidence="6">6.3.4.19</ecNumber>
    </recommendedName>
    <alternativeName>
        <fullName evidence="6">tRNA(Ile)-2-lysyl-cytidine synthase</fullName>
    </alternativeName>
    <alternativeName>
        <fullName evidence="6">tRNA(Ile)-lysidine synthetase</fullName>
    </alternativeName>
</protein>
<dbReference type="Gene3D" id="3.40.50.620">
    <property type="entry name" value="HUPs"/>
    <property type="match status" value="1"/>
</dbReference>
<accession>A0AAW9TU35</accession>
<comment type="subcellular location">
    <subcellularLocation>
        <location evidence="6">Cytoplasm</location>
    </subcellularLocation>
</comment>
<organism evidence="8 9">
    <name type="scientific">Rhizobium meliloti</name>
    <name type="common">Ensifer meliloti</name>
    <name type="synonym">Sinorhizobium meliloti</name>
    <dbReference type="NCBI Taxonomy" id="382"/>
    <lineage>
        <taxon>Bacteria</taxon>
        <taxon>Pseudomonadati</taxon>
        <taxon>Pseudomonadota</taxon>
        <taxon>Alphaproteobacteria</taxon>
        <taxon>Hyphomicrobiales</taxon>
        <taxon>Rhizobiaceae</taxon>
        <taxon>Sinorhizobium/Ensifer group</taxon>
        <taxon>Sinorhizobium</taxon>
    </lineage>
</organism>
<comment type="caution">
    <text evidence="8">The sequence shown here is derived from an EMBL/GenBank/DDBJ whole genome shotgun (WGS) entry which is preliminary data.</text>
</comment>
<dbReference type="GO" id="GO:0005524">
    <property type="term" value="F:ATP binding"/>
    <property type="evidence" value="ECO:0007669"/>
    <property type="project" value="UniProtKB-UniRule"/>
</dbReference>
<dbReference type="AlphaFoldDB" id="A0AAW9TU35"/>
<comment type="similarity">
    <text evidence="6">Belongs to the tRNA(Ile)-lysidine synthase family.</text>
</comment>
<feature type="domain" description="tRNA(Ile)-lysidine/2-thiocytidine synthase N-terminal" evidence="7">
    <location>
        <begin position="22"/>
        <end position="213"/>
    </location>
</feature>
<comment type="domain">
    <text evidence="6">The N-terminal region contains the highly conserved SGGXDS motif, predicted to be a P-loop motif involved in ATP binding.</text>
</comment>
<evidence type="ECO:0000256" key="5">
    <source>
        <dbReference type="ARBA" id="ARBA00048539"/>
    </source>
</evidence>
<evidence type="ECO:0000256" key="6">
    <source>
        <dbReference type="HAMAP-Rule" id="MF_01161"/>
    </source>
</evidence>
<dbReference type="NCBIfam" id="TIGR02432">
    <property type="entry name" value="lysidine_TilS_N"/>
    <property type="match status" value="1"/>
</dbReference>
<evidence type="ECO:0000256" key="2">
    <source>
        <dbReference type="ARBA" id="ARBA00022694"/>
    </source>
</evidence>
<dbReference type="EC" id="6.3.4.19" evidence="6"/>
<dbReference type="SUPFAM" id="SSF52402">
    <property type="entry name" value="Adenine nucleotide alpha hydrolases-like"/>
    <property type="match status" value="1"/>
</dbReference>
<dbReference type="EMBL" id="WISR01000195">
    <property type="protein sequence ID" value="MQW35665.1"/>
    <property type="molecule type" value="Genomic_DNA"/>
</dbReference>
<dbReference type="CDD" id="cd01992">
    <property type="entry name" value="TilS_N"/>
    <property type="match status" value="1"/>
</dbReference>
<dbReference type="InterPro" id="IPR011063">
    <property type="entry name" value="TilS/TtcA_N"/>
</dbReference>
<dbReference type="GO" id="GO:0032267">
    <property type="term" value="F:tRNA(Ile)-lysidine synthase activity"/>
    <property type="evidence" value="ECO:0007669"/>
    <property type="project" value="UniProtKB-EC"/>
</dbReference>
<dbReference type="Pfam" id="PF01171">
    <property type="entry name" value="ATP_bind_3"/>
    <property type="match status" value="1"/>
</dbReference>